<dbReference type="Proteomes" id="UP000194236">
    <property type="component" value="Unassembled WGS sequence"/>
</dbReference>
<name>A0A1Y3B235_EURMA</name>
<comment type="caution">
    <text evidence="1">The sequence shown here is derived from an EMBL/GenBank/DDBJ whole genome shotgun (WGS) entry which is preliminary data.</text>
</comment>
<gene>
    <name evidence="1" type="ORF">BLA29_006286</name>
</gene>
<evidence type="ECO:0000313" key="1">
    <source>
        <dbReference type="EMBL" id="OTF74882.1"/>
    </source>
</evidence>
<protein>
    <submittedName>
        <fullName evidence="1">Uncharacterized protein</fullName>
    </submittedName>
</protein>
<reference evidence="1 2" key="1">
    <citation type="submission" date="2017-03" db="EMBL/GenBank/DDBJ databases">
        <title>Genome Survey of Euroglyphus maynei.</title>
        <authorList>
            <person name="Arlian L.G."/>
            <person name="Morgan M.S."/>
            <person name="Rider S.D."/>
        </authorList>
    </citation>
    <scope>NUCLEOTIDE SEQUENCE [LARGE SCALE GENOMIC DNA]</scope>
    <source>
        <strain evidence="1">Arlian Lab</strain>
        <tissue evidence="1">Whole body</tissue>
    </source>
</reference>
<evidence type="ECO:0000313" key="2">
    <source>
        <dbReference type="Proteomes" id="UP000194236"/>
    </source>
</evidence>
<keyword evidence="2" id="KW-1185">Reference proteome</keyword>
<sequence length="63" mass="7019">MANSVSTSSSSSSSSAMAKMKMKQKIDFKDNNHNQYVAVKFELYGCYLKELESSTRPASNECK</sequence>
<proteinExistence type="predicted"/>
<dbReference type="AlphaFoldDB" id="A0A1Y3B235"/>
<accession>A0A1Y3B235</accession>
<dbReference type="EMBL" id="MUJZ01044821">
    <property type="protein sequence ID" value="OTF74882.1"/>
    <property type="molecule type" value="Genomic_DNA"/>
</dbReference>
<organism evidence="1 2">
    <name type="scientific">Euroglyphus maynei</name>
    <name type="common">Mayne's house dust mite</name>
    <dbReference type="NCBI Taxonomy" id="6958"/>
    <lineage>
        <taxon>Eukaryota</taxon>
        <taxon>Metazoa</taxon>
        <taxon>Ecdysozoa</taxon>
        <taxon>Arthropoda</taxon>
        <taxon>Chelicerata</taxon>
        <taxon>Arachnida</taxon>
        <taxon>Acari</taxon>
        <taxon>Acariformes</taxon>
        <taxon>Sarcoptiformes</taxon>
        <taxon>Astigmata</taxon>
        <taxon>Psoroptidia</taxon>
        <taxon>Analgoidea</taxon>
        <taxon>Pyroglyphidae</taxon>
        <taxon>Pyroglyphinae</taxon>
        <taxon>Euroglyphus</taxon>
    </lineage>
</organism>